<evidence type="ECO:0000313" key="2">
    <source>
        <dbReference type="Proteomes" id="UP001236014"/>
    </source>
</evidence>
<protein>
    <submittedName>
        <fullName evidence="1">Uncharacterized protein</fullName>
    </submittedName>
</protein>
<organism evidence="1 2">
    <name type="scientific">Amycolatopsis carbonis</name>
    <dbReference type="NCBI Taxonomy" id="715471"/>
    <lineage>
        <taxon>Bacteria</taxon>
        <taxon>Bacillati</taxon>
        <taxon>Actinomycetota</taxon>
        <taxon>Actinomycetes</taxon>
        <taxon>Pseudonocardiales</taxon>
        <taxon>Pseudonocardiaceae</taxon>
        <taxon>Amycolatopsis</taxon>
    </lineage>
</organism>
<reference evidence="1 2" key="1">
    <citation type="submission" date="2023-06" db="EMBL/GenBank/DDBJ databases">
        <authorList>
            <person name="Oyuntsetseg B."/>
            <person name="Kim S.B."/>
        </authorList>
    </citation>
    <scope>NUCLEOTIDE SEQUENCE [LARGE SCALE GENOMIC DNA]</scope>
    <source>
        <strain evidence="1 2">2-15</strain>
    </source>
</reference>
<sequence length="122" mass="12906">MDHQAAPPPCNVESGLRALIARGYQFVHPSDATGEVLAVVGVRVHGDVVDVFRLDAEDDATATRMPGDEENVFTPTTWLWRASGPATRVLADLLALPDTTPTTAGGCWVPGRPGTAKWLAAS</sequence>
<dbReference type="Proteomes" id="UP001236014">
    <property type="component" value="Chromosome"/>
</dbReference>
<dbReference type="KEGG" id="acab:QRX50_40270"/>
<gene>
    <name evidence="1" type="ORF">QRX50_40270</name>
</gene>
<dbReference type="AlphaFoldDB" id="A0A9Y2IE18"/>
<name>A0A9Y2IE18_9PSEU</name>
<dbReference type="RefSeq" id="WP_285968321.1">
    <property type="nucleotide sequence ID" value="NZ_CP127294.1"/>
</dbReference>
<proteinExistence type="predicted"/>
<evidence type="ECO:0000313" key="1">
    <source>
        <dbReference type="EMBL" id="WIX77581.1"/>
    </source>
</evidence>
<keyword evidence="2" id="KW-1185">Reference proteome</keyword>
<dbReference type="EMBL" id="CP127294">
    <property type="protein sequence ID" value="WIX77581.1"/>
    <property type="molecule type" value="Genomic_DNA"/>
</dbReference>
<accession>A0A9Y2IE18</accession>